<dbReference type="EMBL" id="JASJOU010000001">
    <property type="protein sequence ID" value="MDJ1499562.1"/>
    <property type="molecule type" value="Genomic_DNA"/>
</dbReference>
<evidence type="ECO:0000313" key="3">
    <source>
        <dbReference type="EMBL" id="MDJ1499562.1"/>
    </source>
</evidence>
<accession>A0AAE3UDT7</accession>
<keyword evidence="4" id="KW-1185">Reference proteome</keyword>
<dbReference type="AlphaFoldDB" id="A0AAE3UDT7"/>
<reference evidence="3" key="1">
    <citation type="submission" date="2023-05" db="EMBL/GenBank/DDBJ databases">
        <authorList>
            <person name="Zhang X."/>
        </authorList>
    </citation>
    <scope>NUCLEOTIDE SEQUENCE</scope>
    <source>
        <strain evidence="3">BD1B2-1</strain>
    </source>
</reference>
<proteinExistence type="predicted"/>
<evidence type="ECO:0000313" key="4">
    <source>
        <dbReference type="Proteomes" id="UP001232063"/>
    </source>
</evidence>
<comment type="caution">
    <text evidence="3">The sequence shown here is derived from an EMBL/GenBank/DDBJ whole genome shotgun (WGS) entry which is preliminary data.</text>
</comment>
<organism evidence="3 4">
    <name type="scientific">Xanthocytophaga agilis</name>
    <dbReference type="NCBI Taxonomy" id="3048010"/>
    <lineage>
        <taxon>Bacteria</taxon>
        <taxon>Pseudomonadati</taxon>
        <taxon>Bacteroidota</taxon>
        <taxon>Cytophagia</taxon>
        <taxon>Cytophagales</taxon>
        <taxon>Rhodocytophagaceae</taxon>
        <taxon>Xanthocytophaga</taxon>
    </lineage>
</organism>
<feature type="chain" id="PRO_5042014463" evidence="1">
    <location>
        <begin position="22"/>
        <end position="159"/>
    </location>
</feature>
<dbReference type="SUPFAM" id="SSF160574">
    <property type="entry name" value="BT0923-like"/>
    <property type="match status" value="1"/>
</dbReference>
<evidence type="ECO:0000259" key="2">
    <source>
        <dbReference type="Pfam" id="PF11396"/>
    </source>
</evidence>
<feature type="signal peptide" evidence="1">
    <location>
        <begin position="1"/>
        <end position="21"/>
    </location>
</feature>
<dbReference type="InterPro" id="IPR021533">
    <property type="entry name" value="PepSY-like"/>
</dbReference>
<sequence length="159" mass="18355">MKKTTFLLLFTLFVGITITNAQDMTEKDVPGPVMTAFKKKYPSATDTKWKKTKNGKLEADFKLSDKKAEAKFSPEGAWLESKQRIGKAQVPAKIIDYVKKNYAGYEIDKTEFQEESKDNKKEYEVVIKKDQIKEELKFDAQGNFVKKKDKKDKKEQKEG</sequence>
<dbReference type="Proteomes" id="UP001232063">
    <property type="component" value="Unassembled WGS sequence"/>
</dbReference>
<dbReference type="Pfam" id="PF11396">
    <property type="entry name" value="PepSY_like"/>
    <property type="match status" value="2"/>
</dbReference>
<protein>
    <submittedName>
        <fullName evidence="3">PepSY-like domain-containing protein</fullName>
    </submittedName>
</protein>
<evidence type="ECO:0000256" key="1">
    <source>
        <dbReference type="SAM" id="SignalP"/>
    </source>
</evidence>
<feature type="domain" description="Putative beta-lactamase-inhibitor-like PepSY-like" evidence="2">
    <location>
        <begin position="21"/>
        <end position="48"/>
    </location>
</feature>
<dbReference type="Gene3D" id="3.10.450.360">
    <property type="match status" value="1"/>
</dbReference>
<keyword evidence="1" id="KW-0732">Signal</keyword>
<name>A0AAE3UDT7_9BACT</name>
<feature type="domain" description="Putative beta-lactamase-inhibitor-like PepSY-like" evidence="2">
    <location>
        <begin position="63"/>
        <end position="145"/>
    </location>
</feature>
<gene>
    <name evidence="3" type="ORF">QNI22_02840</name>
</gene>
<dbReference type="RefSeq" id="WP_314509092.1">
    <property type="nucleotide sequence ID" value="NZ_JASJOU010000001.1"/>
</dbReference>